<proteinExistence type="predicted"/>
<dbReference type="InterPro" id="IPR051799">
    <property type="entry name" value="NADH_flavin_oxidoreductase"/>
</dbReference>
<dbReference type="EMBL" id="GDID01005607">
    <property type="protein sequence ID" value="JAP90999.1"/>
    <property type="molecule type" value="Transcribed_RNA"/>
</dbReference>
<dbReference type="Gene3D" id="3.20.20.70">
    <property type="entry name" value="Aldolase class I"/>
    <property type="match status" value="1"/>
</dbReference>
<evidence type="ECO:0000256" key="2">
    <source>
        <dbReference type="ARBA" id="ARBA00023002"/>
    </source>
</evidence>
<feature type="domain" description="NADH:flavin oxidoreductase/NADH oxidase N-terminal" evidence="3">
    <location>
        <begin position="118"/>
        <end position="299"/>
    </location>
</feature>
<sequence length="319" mass="36697">MEEFILNKLTLQNRFVRSATQTGLCDENGIPTPQYYEWYRKLAAGKPGLLISEHMYISDEGKATNVQCAIHNDDTIQHHLKCNQIIKDVDPKSVICCQINHAGQNGISKNKIVINDAKEEDFKKIIQDFQNAAVRAELAKYDCIQIHCCHQYLLSQSISPLFNNRQDQWSCERFKLLEDVLEAVKKVVTIPIGVKMQVDDFTEGGLEPLMTLKILQKLNFDFVELSGGGRGAAKFLWYRKNQDVYYYKEFVQLLKQHSLLNNIIATGGFENINQAHEAFKDGVQLVGFSRKFIRNPTFLLNDDKKCIRCNWCLENRVKN</sequence>
<dbReference type="InterPro" id="IPR001155">
    <property type="entry name" value="OxRdtase_FMN_N"/>
</dbReference>
<name>A0A146K653_9EUKA</name>
<protein>
    <submittedName>
        <fullName evidence="4">FAD/FMN dependent oxidoreductase</fullName>
    </submittedName>
</protein>
<feature type="non-terminal residue" evidence="4">
    <location>
        <position position="319"/>
    </location>
</feature>
<dbReference type="SUPFAM" id="SSF51395">
    <property type="entry name" value="FMN-linked oxidoreductases"/>
    <property type="match status" value="1"/>
</dbReference>
<organism evidence="4">
    <name type="scientific">Trepomonas sp. PC1</name>
    <dbReference type="NCBI Taxonomy" id="1076344"/>
    <lineage>
        <taxon>Eukaryota</taxon>
        <taxon>Metamonada</taxon>
        <taxon>Diplomonadida</taxon>
        <taxon>Hexamitidae</taxon>
        <taxon>Hexamitinae</taxon>
        <taxon>Trepomonas</taxon>
    </lineage>
</organism>
<accession>A0A146K653</accession>
<evidence type="ECO:0000313" key="4">
    <source>
        <dbReference type="EMBL" id="JAP90999.1"/>
    </source>
</evidence>
<evidence type="ECO:0000259" key="3">
    <source>
        <dbReference type="Pfam" id="PF00724"/>
    </source>
</evidence>
<keyword evidence="2" id="KW-0560">Oxidoreductase</keyword>
<dbReference type="PANTHER" id="PTHR43656:SF2">
    <property type="entry name" value="BINDING OXIDOREDUCTASE, PUTATIVE (AFU_ORTHOLOGUE AFUA_2G08260)-RELATED"/>
    <property type="match status" value="1"/>
</dbReference>
<dbReference type="PANTHER" id="PTHR43656">
    <property type="entry name" value="BINDING OXIDOREDUCTASE, PUTATIVE (AFU_ORTHOLOGUE AFUA_2G08260)-RELATED"/>
    <property type="match status" value="1"/>
</dbReference>
<dbReference type="Pfam" id="PF00724">
    <property type="entry name" value="Oxidored_FMN"/>
    <property type="match status" value="2"/>
</dbReference>
<reference evidence="4" key="1">
    <citation type="submission" date="2015-07" db="EMBL/GenBank/DDBJ databases">
        <title>Adaptation to a free-living lifestyle via gene acquisitions in the diplomonad Trepomonas sp. PC1.</title>
        <authorList>
            <person name="Xu F."/>
            <person name="Jerlstrom-Hultqvist J."/>
            <person name="Kolisko M."/>
            <person name="Simpson A.G.B."/>
            <person name="Roger A.J."/>
            <person name="Svard S.G."/>
            <person name="Andersson J.O."/>
        </authorList>
    </citation>
    <scope>NUCLEOTIDE SEQUENCE</scope>
    <source>
        <strain evidence="4">PC1</strain>
    </source>
</reference>
<evidence type="ECO:0000256" key="1">
    <source>
        <dbReference type="ARBA" id="ARBA00022630"/>
    </source>
</evidence>
<gene>
    <name evidence="4" type="ORF">TPC1_17518</name>
</gene>
<dbReference type="GO" id="GO:0016491">
    <property type="term" value="F:oxidoreductase activity"/>
    <property type="evidence" value="ECO:0007669"/>
    <property type="project" value="UniProtKB-KW"/>
</dbReference>
<dbReference type="GO" id="GO:0010181">
    <property type="term" value="F:FMN binding"/>
    <property type="evidence" value="ECO:0007669"/>
    <property type="project" value="InterPro"/>
</dbReference>
<dbReference type="InterPro" id="IPR013785">
    <property type="entry name" value="Aldolase_TIM"/>
</dbReference>
<dbReference type="AlphaFoldDB" id="A0A146K653"/>
<feature type="domain" description="NADH:flavin oxidoreductase/NADH oxidase N-terminal" evidence="3">
    <location>
        <begin position="7"/>
        <end position="105"/>
    </location>
</feature>
<keyword evidence="1" id="KW-0285">Flavoprotein</keyword>